<accession>A0A194Q7U3</accession>
<dbReference type="AlphaFoldDB" id="A0A194Q7U3"/>
<name>A0A194Q7U3_PAPXU</name>
<evidence type="ECO:0000313" key="2">
    <source>
        <dbReference type="Proteomes" id="UP000053268"/>
    </source>
</evidence>
<protein>
    <submittedName>
        <fullName evidence="1">Uncharacterized protein</fullName>
    </submittedName>
</protein>
<reference evidence="1 2" key="1">
    <citation type="journal article" date="2015" name="Nat. Commun.">
        <title>Outbred genome sequencing and CRISPR/Cas9 gene editing in butterflies.</title>
        <authorList>
            <person name="Li X."/>
            <person name="Fan D."/>
            <person name="Zhang W."/>
            <person name="Liu G."/>
            <person name="Zhang L."/>
            <person name="Zhao L."/>
            <person name="Fang X."/>
            <person name="Chen L."/>
            <person name="Dong Y."/>
            <person name="Chen Y."/>
            <person name="Ding Y."/>
            <person name="Zhao R."/>
            <person name="Feng M."/>
            <person name="Zhu Y."/>
            <person name="Feng Y."/>
            <person name="Jiang X."/>
            <person name="Zhu D."/>
            <person name="Xiang H."/>
            <person name="Feng X."/>
            <person name="Li S."/>
            <person name="Wang J."/>
            <person name="Zhang G."/>
            <person name="Kronforst M.R."/>
            <person name="Wang W."/>
        </authorList>
    </citation>
    <scope>NUCLEOTIDE SEQUENCE [LARGE SCALE GENOMIC DNA]</scope>
    <source>
        <strain evidence="1">Ya'a_city_454_Px</strain>
        <tissue evidence="1">Whole body</tissue>
    </source>
</reference>
<sequence length="79" mass="8141">MAWPGGEAGAVELPLRPAPDDGLSGFGGSALPVTTVLDGQTRNVCMSRVASPNPYKRVSFEAVVNQRADGATAASLRNN</sequence>
<dbReference type="Proteomes" id="UP000053268">
    <property type="component" value="Unassembled WGS sequence"/>
</dbReference>
<gene>
    <name evidence="1" type="ORF">RR46_05325</name>
</gene>
<evidence type="ECO:0000313" key="1">
    <source>
        <dbReference type="EMBL" id="KPJ01060.1"/>
    </source>
</evidence>
<dbReference type="EMBL" id="KQ459439">
    <property type="protein sequence ID" value="KPJ01060.1"/>
    <property type="molecule type" value="Genomic_DNA"/>
</dbReference>
<organism evidence="1 2">
    <name type="scientific">Papilio xuthus</name>
    <name type="common">Asian swallowtail butterfly</name>
    <dbReference type="NCBI Taxonomy" id="66420"/>
    <lineage>
        <taxon>Eukaryota</taxon>
        <taxon>Metazoa</taxon>
        <taxon>Ecdysozoa</taxon>
        <taxon>Arthropoda</taxon>
        <taxon>Hexapoda</taxon>
        <taxon>Insecta</taxon>
        <taxon>Pterygota</taxon>
        <taxon>Neoptera</taxon>
        <taxon>Endopterygota</taxon>
        <taxon>Lepidoptera</taxon>
        <taxon>Glossata</taxon>
        <taxon>Ditrysia</taxon>
        <taxon>Papilionoidea</taxon>
        <taxon>Papilionidae</taxon>
        <taxon>Papilioninae</taxon>
        <taxon>Papilio</taxon>
    </lineage>
</organism>
<keyword evidence="2" id="KW-1185">Reference proteome</keyword>
<proteinExistence type="predicted"/>